<dbReference type="InterPro" id="IPR009061">
    <property type="entry name" value="DNA-bd_dom_put_sf"/>
</dbReference>
<accession>A0A3S4Z604</accession>
<sequence length="69" mass="7768">MARFLTIADVAEYLNVSAGQIRTLIKNGELPAIQVGGRGQWRIEETKLAEYVERGYETTRRKIAEGESL</sequence>
<proteinExistence type="predicted"/>
<dbReference type="NCBIfam" id="TIGR01764">
    <property type="entry name" value="excise"/>
    <property type="match status" value="1"/>
</dbReference>
<evidence type="ECO:0000313" key="3">
    <source>
        <dbReference type="Proteomes" id="UP000269542"/>
    </source>
</evidence>
<reference evidence="2 3" key="1">
    <citation type="submission" date="2018-12" db="EMBL/GenBank/DDBJ databases">
        <authorList>
            <consortium name="Pathogen Informatics"/>
        </authorList>
    </citation>
    <scope>NUCLEOTIDE SEQUENCE [LARGE SCALE GENOMIC DNA]</scope>
    <source>
        <strain evidence="2 3">NCTC13354</strain>
    </source>
</reference>
<name>A0A3S4Z604_9ACTO</name>
<evidence type="ECO:0000313" key="2">
    <source>
        <dbReference type="EMBL" id="VEI13717.1"/>
    </source>
</evidence>
<protein>
    <submittedName>
        <fullName evidence="2">DNA binding domain, excisionase family</fullName>
    </submittedName>
</protein>
<dbReference type="Proteomes" id="UP000269542">
    <property type="component" value="Chromosome"/>
</dbReference>
<dbReference type="EMBL" id="LR134476">
    <property type="protein sequence ID" value="VEI13717.1"/>
    <property type="molecule type" value="Genomic_DNA"/>
</dbReference>
<dbReference type="InterPro" id="IPR010093">
    <property type="entry name" value="SinI_DNA-bd"/>
</dbReference>
<keyword evidence="3" id="KW-1185">Reference proteome</keyword>
<dbReference type="GO" id="GO:0003677">
    <property type="term" value="F:DNA binding"/>
    <property type="evidence" value="ECO:0007669"/>
    <property type="project" value="InterPro"/>
</dbReference>
<dbReference type="InterPro" id="IPR041657">
    <property type="entry name" value="HTH_17"/>
</dbReference>
<gene>
    <name evidence="2" type="ORF">NCTC13354_01438</name>
</gene>
<dbReference type="AlphaFoldDB" id="A0A3S4Z604"/>
<dbReference type="RefSeq" id="WP_126416792.1">
    <property type="nucleotide sequence ID" value="NZ_LR134476.1"/>
</dbReference>
<dbReference type="SUPFAM" id="SSF46955">
    <property type="entry name" value="Putative DNA-binding domain"/>
    <property type="match status" value="1"/>
</dbReference>
<organism evidence="2 3">
    <name type="scientific">Trueperella bialowiezensis</name>
    <dbReference type="NCBI Taxonomy" id="312285"/>
    <lineage>
        <taxon>Bacteria</taxon>
        <taxon>Bacillati</taxon>
        <taxon>Actinomycetota</taxon>
        <taxon>Actinomycetes</taxon>
        <taxon>Actinomycetales</taxon>
        <taxon>Actinomycetaceae</taxon>
        <taxon>Trueperella</taxon>
    </lineage>
</organism>
<dbReference type="Pfam" id="PF12728">
    <property type="entry name" value="HTH_17"/>
    <property type="match status" value="1"/>
</dbReference>
<feature type="domain" description="Helix-turn-helix" evidence="1">
    <location>
        <begin position="4"/>
        <end position="55"/>
    </location>
</feature>
<dbReference type="KEGG" id="tbw:NCTC13354_01438"/>
<dbReference type="OrthoDB" id="5524782at2"/>
<evidence type="ECO:0000259" key="1">
    <source>
        <dbReference type="Pfam" id="PF12728"/>
    </source>
</evidence>